<evidence type="ECO:0000313" key="2">
    <source>
        <dbReference type="EMBL" id="TDQ04808.1"/>
    </source>
</evidence>
<dbReference type="Pfam" id="PF13560">
    <property type="entry name" value="HTH_31"/>
    <property type="match status" value="1"/>
</dbReference>
<proteinExistence type="predicted"/>
<gene>
    <name evidence="2" type="ORF">EV186_101766</name>
</gene>
<feature type="domain" description="DUF5753" evidence="1">
    <location>
        <begin position="71"/>
        <end position="235"/>
    </location>
</feature>
<sequence>MRARTGLRLVDAAARLDMSTSALHRLETGETLANVHVVRSMMDLYDHYSPNLLDLVRTSRSQGWWRAYGVFDDYIGWETDAAQMCEVATTRIPDLLQVDDYARATGSDGRALSVLKARQSRLTVLRLNVVISEAVITHDVPGVDLRAQIAHLSRQSELSTVAIRVLPAAETARMQPTPLRLLDYPHPDPCVAFVDSALGRTQTDELRDTVAVRRTFESIAAAAMTPRETRDFLSRINR</sequence>
<dbReference type="Proteomes" id="UP000295444">
    <property type="component" value="Unassembled WGS sequence"/>
</dbReference>
<dbReference type="EMBL" id="SNXZ01000001">
    <property type="protein sequence ID" value="TDQ04808.1"/>
    <property type="molecule type" value="Genomic_DNA"/>
</dbReference>
<evidence type="ECO:0000313" key="3">
    <source>
        <dbReference type="Proteomes" id="UP000295444"/>
    </source>
</evidence>
<organism evidence="2 3">
    <name type="scientific">Labedaea rhizosphaerae</name>
    <dbReference type="NCBI Taxonomy" id="598644"/>
    <lineage>
        <taxon>Bacteria</taxon>
        <taxon>Bacillati</taxon>
        <taxon>Actinomycetota</taxon>
        <taxon>Actinomycetes</taxon>
        <taxon>Pseudonocardiales</taxon>
        <taxon>Pseudonocardiaceae</taxon>
        <taxon>Labedaea</taxon>
    </lineage>
</organism>
<keyword evidence="3" id="KW-1185">Reference proteome</keyword>
<accession>A0A4R6SKY1</accession>
<protein>
    <submittedName>
        <fullName evidence="2">Helix-turn-helix protein</fullName>
    </submittedName>
</protein>
<dbReference type="AlphaFoldDB" id="A0A4R6SKY1"/>
<comment type="caution">
    <text evidence="2">The sequence shown here is derived from an EMBL/GenBank/DDBJ whole genome shotgun (WGS) entry which is preliminary data.</text>
</comment>
<reference evidence="2 3" key="1">
    <citation type="submission" date="2019-03" db="EMBL/GenBank/DDBJ databases">
        <title>Genomic Encyclopedia of Type Strains, Phase IV (KMG-IV): sequencing the most valuable type-strain genomes for metagenomic binning, comparative biology and taxonomic classification.</title>
        <authorList>
            <person name="Goeker M."/>
        </authorList>
    </citation>
    <scope>NUCLEOTIDE SEQUENCE [LARGE SCALE GENOMIC DNA]</scope>
    <source>
        <strain evidence="2 3">DSM 45361</strain>
    </source>
</reference>
<evidence type="ECO:0000259" key="1">
    <source>
        <dbReference type="Pfam" id="PF19054"/>
    </source>
</evidence>
<dbReference type="InterPro" id="IPR043917">
    <property type="entry name" value="DUF5753"/>
</dbReference>
<name>A0A4R6SKY1_LABRH</name>
<dbReference type="Pfam" id="PF19054">
    <property type="entry name" value="DUF5753"/>
    <property type="match status" value="1"/>
</dbReference>